<dbReference type="InterPro" id="IPR036397">
    <property type="entry name" value="RNaseH_sf"/>
</dbReference>
<evidence type="ECO:0000259" key="2">
    <source>
        <dbReference type="PROSITE" id="PS50994"/>
    </source>
</evidence>
<dbReference type="EMBL" id="JASPKY010000999">
    <property type="protein sequence ID" value="KAK9679630.1"/>
    <property type="molecule type" value="Genomic_DNA"/>
</dbReference>
<dbReference type="Proteomes" id="UP001458880">
    <property type="component" value="Unassembled WGS sequence"/>
</dbReference>
<dbReference type="AlphaFoldDB" id="A0AAW1HT02"/>
<proteinExistence type="predicted"/>
<dbReference type="Gene3D" id="3.30.420.10">
    <property type="entry name" value="Ribonuclease H-like superfamily/Ribonuclease H"/>
    <property type="match status" value="1"/>
</dbReference>
<dbReference type="SUPFAM" id="SSF53098">
    <property type="entry name" value="Ribonuclease H-like"/>
    <property type="match status" value="1"/>
</dbReference>
<comment type="caution">
    <text evidence="3">The sequence shown here is derived from an EMBL/GenBank/DDBJ whole genome shotgun (WGS) entry which is preliminary data.</text>
</comment>
<dbReference type="InterPro" id="IPR056924">
    <property type="entry name" value="SH3_Tf2-1"/>
</dbReference>
<accession>A0AAW1HT02</accession>
<evidence type="ECO:0000313" key="4">
    <source>
        <dbReference type="Proteomes" id="UP001458880"/>
    </source>
</evidence>
<dbReference type="InterPro" id="IPR012337">
    <property type="entry name" value="RNaseH-like_sf"/>
</dbReference>
<dbReference type="PROSITE" id="PS50994">
    <property type="entry name" value="INTEGRASE"/>
    <property type="match status" value="1"/>
</dbReference>
<dbReference type="Pfam" id="PF24626">
    <property type="entry name" value="SH3_Tf2-1"/>
    <property type="match status" value="1"/>
</dbReference>
<reference evidence="3 4" key="1">
    <citation type="journal article" date="2024" name="BMC Genomics">
        <title>De novo assembly and annotation of Popillia japonica's genome with initial clues to its potential as an invasive pest.</title>
        <authorList>
            <person name="Cucini C."/>
            <person name="Boschi S."/>
            <person name="Funari R."/>
            <person name="Cardaioli E."/>
            <person name="Iannotti N."/>
            <person name="Marturano G."/>
            <person name="Paoli F."/>
            <person name="Bruttini M."/>
            <person name="Carapelli A."/>
            <person name="Frati F."/>
            <person name="Nardi F."/>
        </authorList>
    </citation>
    <scope>NUCLEOTIDE SEQUENCE [LARGE SCALE GENOMIC DNA]</scope>
    <source>
        <strain evidence="3">DMR45628</strain>
    </source>
</reference>
<dbReference type="PANTHER" id="PTHR37984">
    <property type="entry name" value="PROTEIN CBG26694"/>
    <property type="match status" value="1"/>
</dbReference>
<protein>
    <recommendedName>
        <fullName evidence="2">Integrase catalytic domain-containing protein</fullName>
    </recommendedName>
</protein>
<feature type="coiled-coil region" evidence="1">
    <location>
        <begin position="179"/>
        <end position="227"/>
    </location>
</feature>
<keyword evidence="4" id="KW-1185">Reference proteome</keyword>
<dbReference type="FunFam" id="3.30.420.10:FF:000032">
    <property type="entry name" value="Retrovirus-related Pol polyprotein from transposon 297-like Protein"/>
    <property type="match status" value="1"/>
</dbReference>
<gene>
    <name evidence="3" type="ORF">QE152_g39846</name>
</gene>
<dbReference type="GO" id="GO:0003676">
    <property type="term" value="F:nucleic acid binding"/>
    <property type="evidence" value="ECO:0007669"/>
    <property type="project" value="InterPro"/>
</dbReference>
<sequence length="312" mass="35926">MIGIDLLGPFRRSSSGKTMIVVATDYATRWAEAKALPNGKAEAVAKFLLENVICRHGSPKQILSDRGAVFQSQLVTELLRIMGSNSSFTTSYKPSTNGLTERLNKTIADMLTDMLSKYVSTSQKDWDTFLPHVIFAYNTSQQESTKFSPFHLVYGREPVLPTDAQLLTDINNDFAIQTRNQILEIRERARENIAHQQQRNDFAIQTRNQMLEIRERARENIAHQQQRDKIRYDKKHRYVNYDVGAHVKLRTPLRQVGKSDKLQPKYFGPYIITEKRNDLNYVIKPLHGSKVKEDTVHVSRLAPYYDSWIPTP</sequence>
<organism evidence="3 4">
    <name type="scientific">Popillia japonica</name>
    <name type="common">Japanese beetle</name>
    <dbReference type="NCBI Taxonomy" id="7064"/>
    <lineage>
        <taxon>Eukaryota</taxon>
        <taxon>Metazoa</taxon>
        <taxon>Ecdysozoa</taxon>
        <taxon>Arthropoda</taxon>
        <taxon>Hexapoda</taxon>
        <taxon>Insecta</taxon>
        <taxon>Pterygota</taxon>
        <taxon>Neoptera</taxon>
        <taxon>Endopterygota</taxon>
        <taxon>Coleoptera</taxon>
        <taxon>Polyphaga</taxon>
        <taxon>Scarabaeiformia</taxon>
        <taxon>Scarabaeidae</taxon>
        <taxon>Rutelinae</taxon>
        <taxon>Popillia</taxon>
    </lineage>
</organism>
<name>A0AAW1HT02_POPJA</name>
<dbReference type="Pfam" id="PF00665">
    <property type="entry name" value="rve"/>
    <property type="match status" value="1"/>
</dbReference>
<feature type="domain" description="Integrase catalytic" evidence="2">
    <location>
        <begin position="1"/>
        <end position="157"/>
    </location>
</feature>
<dbReference type="GO" id="GO:0015074">
    <property type="term" value="P:DNA integration"/>
    <property type="evidence" value="ECO:0007669"/>
    <property type="project" value="InterPro"/>
</dbReference>
<dbReference type="InterPro" id="IPR001584">
    <property type="entry name" value="Integrase_cat-core"/>
</dbReference>
<dbReference type="InterPro" id="IPR050951">
    <property type="entry name" value="Retrovirus_Pol_polyprotein"/>
</dbReference>
<dbReference type="PANTHER" id="PTHR37984:SF15">
    <property type="entry name" value="INTEGRASE CATALYTIC DOMAIN-CONTAINING PROTEIN"/>
    <property type="match status" value="1"/>
</dbReference>
<evidence type="ECO:0000313" key="3">
    <source>
        <dbReference type="EMBL" id="KAK9679630.1"/>
    </source>
</evidence>
<evidence type="ECO:0000256" key="1">
    <source>
        <dbReference type="SAM" id="Coils"/>
    </source>
</evidence>
<keyword evidence="1" id="KW-0175">Coiled coil</keyword>